<protein>
    <recommendedName>
        <fullName evidence="3">DNA topology modulation protein FlaR</fullName>
    </recommendedName>
</protein>
<sequence length="172" mass="20669">MRKIFIIGIVASGKTTMARQLSEQLNIPWHELDNVVHHQTVEGRIKRTPEEQQAVIADIDRSGGWIFEGVDRSSYRCLYEMADTIIVLDPPLWKRKYRIFARYIKQQLGIEKCSYKSDWNMLRNMYRWTRDFEQSREEFDSRLRPYHSKIVRIKDSRGFLRREGGTIHHDYF</sequence>
<dbReference type="PANTHER" id="PTHR37816">
    <property type="entry name" value="YALI0E33011P"/>
    <property type="match status" value="1"/>
</dbReference>
<dbReference type="Gene3D" id="3.40.50.300">
    <property type="entry name" value="P-loop containing nucleotide triphosphate hydrolases"/>
    <property type="match status" value="1"/>
</dbReference>
<accession>A0ABR8MR36</accession>
<evidence type="ECO:0000313" key="2">
    <source>
        <dbReference type="Proteomes" id="UP000609346"/>
    </source>
</evidence>
<evidence type="ECO:0000313" key="1">
    <source>
        <dbReference type="EMBL" id="MBD3917280.1"/>
    </source>
</evidence>
<reference evidence="1 2" key="1">
    <citation type="submission" date="2020-09" db="EMBL/GenBank/DDBJ databases">
        <title>Paenibacillus sp. strain PR3 16S rRNA gene Genome sequencing and assembly.</title>
        <authorList>
            <person name="Kim J."/>
        </authorList>
    </citation>
    <scope>NUCLEOTIDE SEQUENCE [LARGE SCALE GENOMIC DNA]</scope>
    <source>
        <strain evidence="1 2">PR3</strain>
    </source>
</reference>
<dbReference type="InterPro" id="IPR052922">
    <property type="entry name" value="Cytidylate_Kinase-2"/>
</dbReference>
<name>A0ABR8MR36_9BACL</name>
<dbReference type="Proteomes" id="UP000609346">
    <property type="component" value="Unassembled WGS sequence"/>
</dbReference>
<dbReference type="InterPro" id="IPR027417">
    <property type="entry name" value="P-loop_NTPase"/>
</dbReference>
<evidence type="ECO:0008006" key="3">
    <source>
        <dbReference type="Google" id="ProtNLM"/>
    </source>
</evidence>
<dbReference type="SUPFAM" id="SSF52540">
    <property type="entry name" value="P-loop containing nucleoside triphosphate hydrolases"/>
    <property type="match status" value="1"/>
</dbReference>
<proteinExistence type="predicted"/>
<keyword evidence="2" id="KW-1185">Reference proteome</keyword>
<organism evidence="1 2">
    <name type="scientific">Paenibacillus terricola</name>
    <dbReference type="NCBI Taxonomy" id="2763503"/>
    <lineage>
        <taxon>Bacteria</taxon>
        <taxon>Bacillati</taxon>
        <taxon>Bacillota</taxon>
        <taxon>Bacilli</taxon>
        <taxon>Bacillales</taxon>
        <taxon>Paenibacillaceae</taxon>
        <taxon>Paenibacillus</taxon>
    </lineage>
</organism>
<comment type="caution">
    <text evidence="1">The sequence shown here is derived from an EMBL/GenBank/DDBJ whole genome shotgun (WGS) entry which is preliminary data.</text>
</comment>
<gene>
    <name evidence="1" type="ORF">H8B09_00820</name>
</gene>
<dbReference type="PANTHER" id="PTHR37816:SF2">
    <property type="entry name" value="DNA TOPOLOGY MODULATION PROTEIN FLAR-RELATED PROTEIN"/>
    <property type="match status" value="1"/>
</dbReference>
<dbReference type="RefSeq" id="WP_191201596.1">
    <property type="nucleotide sequence ID" value="NZ_JACXZA010000001.1"/>
</dbReference>
<dbReference type="EMBL" id="JACXZA010000001">
    <property type="protein sequence ID" value="MBD3917280.1"/>
    <property type="molecule type" value="Genomic_DNA"/>
</dbReference>